<keyword evidence="2" id="KW-1185">Reference proteome</keyword>
<proteinExistence type="predicted"/>
<dbReference type="PANTHER" id="PTHR41317:SF1">
    <property type="entry name" value="PD-(D_E)XK NUCLEASE FAMILY TRANSPOSASE"/>
    <property type="match status" value="1"/>
</dbReference>
<dbReference type="Pfam" id="PF12784">
    <property type="entry name" value="PDDEXK_2"/>
    <property type="match status" value="1"/>
</dbReference>
<dbReference type="eggNOG" id="COG5464">
    <property type="taxonomic scope" value="Bacteria"/>
</dbReference>
<name>F5Y832_LEAAZ</name>
<dbReference type="HOGENOM" id="CLU_057504_0_1_12"/>
<reference evidence="2" key="1">
    <citation type="submission" date="2009-12" db="EMBL/GenBank/DDBJ databases">
        <title>Complete sequence of Treponema azotonutricium strain ZAS-9.</title>
        <authorList>
            <person name="Tetu S.G."/>
            <person name="Matson E."/>
            <person name="Ren Q."/>
            <person name="Seshadri R."/>
            <person name="Elbourne L."/>
            <person name="Hassan K.A."/>
            <person name="Durkin A."/>
            <person name="Radune D."/>
            <person name="Mohamoud Y."/>
            <person name="Shay R."/>
            <person name="Jin S."/>
            <person name="Zhang X."/>
            <person name="Lucey K."/>
            <person name="Ballor N.R."/>
            <person name="Ottesen E."/>
            <person name="Rosenthal R."/>
            <person name="Allen A."/>
            <person name="Leadbetter J.R."/>
            <person name="Paulsen I.T."/>
        </authorList>
    </citation>
    <scope>NUCLEOTIDE SEQUENCE [LARGE SCALE GENOMIC DNA]</scope>
    <source>
        <strain evidence="2">ATCC BAA-888 / DSM 13862 / ZAS-9</strain>
    </source>
</reference>
<dbReference type="Proteomes" id="UP000009222">
    <property type="component" value="Chromosome"/>
</dbReference>
<dbReference type="InterPro" id="IPR010106">
    <property type="entry name" value="RpnA"/>
</dbReference>
<dbReference type="NCBIfam" id="TIGR01784">
    <property type="entry name" value="T_den_put_tspse"/>
    <property type="match status" value="1"/>
</dbReference>
<accession>F5Y832</accession>
<protein>
    <recommendedName>
        <fullName evidence="3">PD-(D/E)XK nuclease family transposase</fullName>
    </recommendedName>
</protein>
<dbReference type="InParanoid" id="F5Y832"/>
<dbReference type="KEGG" id="taz:TREAZ_2273"/>
<organism evidence="1 2">
    <name type="scientific">Leadbettera azotonutricia (strain ATCC BAA-888 / DSM 13862 / ZAS-9)</name>
    <name type="common">Treponema azotonutricium</name>
    <dbReference type="NCBI Taxonomy" id="545695"/>
    <lineage>
        <taxon>Bacteria</taxon>
        <taxon>Pseudomonadati</taxon>
        <taxon>Spirochaetota</taxon>
        <taxon>Spirochaetia</taxon>
        <taxon>Spirochaetales</taxon>
        <taxon>Breznakiellaceae</taxon>
        <taxon>Leadbettera</taxon>
    </lineage>
</organism>
<sequence length="269" mass="31284">MHKEQLSPLYDYAVKIIFGDQKNIENLAGLLKPILDLPPEDYDKLTIVDPFMKRLFRKDKLGILDAKVTTKTGRIINVEIQVKPFSTLRQRIIYYLAKLLVEQLKSGFDYGKLVETVCVVICDHVLIPEEEGFLNIYGLRNAKSENLFTKLLKLYIIELPKLPKDDDGSPMWAWLQFFKCRKEEEFDMLAEKHPEVRPIVAEYKKLTWSERRRMIADLKEKYRRDDAAVLADALMDNSREIARALKTQGYSIDKIAAATRLSQEEIETL</sequence>
<dbReference type="RefSeq" id="WP_015709779.1">
    <property type="nucleotide sequence ID" value="NC_015577.1"/>
</dbReference>
<dbReference type="PANTHER" id="PTHR41317">
    <property type="entry name" value="PD-(D_E)XK NUCLEASE FAMILY TRANSPOSASE"/>
    <property type="match status" value="1"/>
</dbReference>
<dbReference type="STRING" id="545695.TREAZ_2273"/>
<dbReference type="OrthoDB" id="9775482at2"/>
<evidence type="ECO:0000313" key="2">
    <source>
        <dbReference type="Proteomes" id="UP000009222"/>
    </source>
</evidence>
<reference evidence="1 2" key="2">
    <citation type="journal article" date="2011" name="ISME J.">
        <title>RNA-seq reveals cooperative metabolic interactions between two termite-gut spirochete species in co-culture.</title>
        <authorList>
            <person name="Rosenthal A.Z."/>
            <person name="Matson E.G."/>
            <person name="Eldar A."/>
            <person name="Leadbetter J.R."/>
        </authorList>
    </citation>
    <scope>NUCLEOTIDE SEQUENCE [LARGE SCALE GENOMIC DNA]</scope>
    <source>
        <strain evidence="2">ATCC BAA-888 / DSM 13862 / ZAS-9</strain>
    </source>
</reference>
<evidence type="ECO:0000313" key="1">
    <source>
        <dbReference type="EMBL" id="AEF80394.1"/>
    </source>
</evidence>
<dbReference type="AlphaFoldDB" id="F5Y832"/>
<gene>
    <name evidence="1" type="ordered locus">TREAZ_2273</name>
</gene>
<evidence type="ECO:0008006" key="3">
    <source>
        <dbReference type="Google" id="ProtNLM"/>
    </source>
</evidence>
<dbReference type="EMBL" id="CP001841">
    <property type="protein sequence ID" value="AEF80394.1"/>
    <property type="molecule type" value="Genomic_DNA"/>
</dbReference>